<keyword evidence="5" id="KW-0472">Membrane</keyword>
<dbReference type="GO" id="GO:0036149">
    <property type="term" value="P:phosphatidylinositol acyl-chain remodeling"/>
    <property type="evidence" value="ECO:0007669"/>
    <property type="project" value="TreeGrafter"/>
</dbReference>
<dbReference type="Pfam" id="PF16076">
    <property type="entry name" value="Acyltransf_C"/>
    <property type="match status" value="1"/>
</dbReference>
<evidence type="ECO:0000256" key="2">
    <source>
        <dbReference type="ARBA" id="ARBA00022679"/>
    </source>
</evidence>
<feature type="compositionally biased region" description="Gly residues" evidence="4">
    <location>
        <begin position="12"/>
        <end position="21"/>
    </location>
</feature>
<evidence type="ECO:0000256" key="1">
    <source>
        <dbReference type="ARBA" id="ARBA00008655"/>
    </source>
</evidence>
<dbReference type="SMART" id="SM00563">
    <property type="entry name" value="PlsC"/>
    <property type="match status" value="1"/>
</dbReference>
<dbReference type="CDD" id="cd07990">
    <property type="entry name" value="LPLAT_LCLAT1-like"/>
    <property type="match status" value="1"/>
</dbReference>
<evidence type="ECO:0000259" key="6">
    <source>
        <dbReference type="SMART" id="SM00563"/>
    </source>
</evidence>
<keyword evidence="3 7" id="KW-0012">Acyltransferase</keyword>
<protein>
    <submittedName>
        <fullName evidence="7">Lysocardiolipin acyltransferase 1-like</fullName>
    </submittedName>
</protein>
<keyword evidence="5" id="KW-0812">Transmembrane</keyword>
<evidence type="ECO:0000313" key="8">
    <source>
        <dbReference type="Proteomes" id="UP000747542"/>
    </source>
</evidence>
<dbReference type="EMBL" id="JAHLQT010020073">
    <property type="protein sequence ID" value="KAG7168296.1"/>
    <property type="molecule type" value="Genomic_DNA"/>
</dbReference>
<keyword evidence="8" id="KW-1185">Reference proteome</keyword>
<feature type="domain" description="Phospholipid/glycerol acyltransferase" evidence="6">
    <location>
        <begin position="134"/>
        <end position="274"/>
    </location>
</feature>
<gene>
    <name evidence="7" type="primary">LCLAT1-L</name>
    <name evidence="7" type="ORF">Hamer_G002316</name>
</gene>
<dbReference type="PANTHER" id="PTHR10983">
    <property type="entry name" value="1-ACYLGLYCEROL-3-PHOSPHATE ACYLTRANSFERASE-RELATED"/>
    <property type="match status" value="1"/>
</dbReference>
<dbReference type="Proteomes" id="UP000747542">
    <property type="component" value="Unassembled WGS sequence"/>
</dbReference>
<comment type="caution">
    <text evidence="7">The sequence shown here is derived from an EMBL/GenBank/DDBJ whole genome shotgun (WGS) entry which is preliminary data.</text>
</comment>
<dbReference type="Pfam" id="PF01553">
    <property type="entry name" value="Acyltransferase"/>
    <property type="match status" value="1"/>
</dbReference>
<keyword evidence="2" id="KW-0808">Transferase</keyword>
<proteinExistence type="inferred from homology"/>
<name>A0A8J5K5U4_HOMAM</name>
<keyword evidence="5" id="KW-1133">Transmembrane helix</keyword>
<reference evidence="7" key="1">
    <citation type="journal article" date="2021" name="Sci. Adv.">
        <title>The American lobster genome reveals insights on longevity, neural, and immune adaptations.</title>
        <authorList>
            <person name="Polinski J.M."/>
            <person name="Zimin A.V."/>
            <person name="Clark K.F."/>
            <person name="Kohn A.B."/>
            <person name="Sadowski N."/>
            <person name="Timp W."/>
            <person name="Ptitsyn A."/>
            <person name="Khanna P."/>
            <person name="Romanova D.Y."/>
            <person name="Williams P."/>
            <person name="Greenwood S.J."/>
            <person name="Moroz L.L."/>
            <person name="Walt D.R."/>
            <person name="Bodnar A.G."/>
        </authorList>
    </citation>
    <scope>NUCLEOTIDE SEQUENCE</scope>
    <source>
        <strain evidence="7">GMGI-L3</strain>
    </source>
</reference>
<evidence type="ECO:0000256" key="5">
    <source>
        <dbReference type="SAM" id="Phobius"/>
    </source>
</evidence>
<feature type="transmembrane region" description="Helical" evidence="5">
    <location>
        <begin position="62"/>
        <end position="89"/>
    </location>
</feature>
<feature type="transmembrane region" description="Helical" evidence="5">
    <location>
        <begin position="378"/>
        <end position="397"/>
    </location>
</feature>
<dbReference type="SUPFAM" id="SSF69593">
    <property type="entry name" value="Glycerol-3-phosphate (1)-acyltransferase"/>
    <property type="match status" value="1"/>
</dbReference>
<comment type="similarity">
    <text evidence="1">Belongs to the 1-acyl-sn-glycerol-3-phosphate acyltransferase family.</text>
</comment>
<evidence type="ECO:0000256" key="4">
    <source>
        <dbReference type="SAM" id="MobiDB-lite"/>
    </source>
</evidence>
<dbReference type="GO" id="GO:0016746">
    <property type="term" value="F:acyltransferase activity"/>
    <property type="evidence" value="ECO:0007669"/>
    <property type="project" value="UniProtKB-KW"/>
</dbReference>
<dbReference type="AlphaFoldDB" id="A0A8J5K5U4"/>
<dbReference type="GO" id="GO:0005783">
    <property type="term" value="C:endoplasmic reticulum"/>
    <property type="evidence" value="ECO:0007669"/>
    <property type="project" value="TreeGrafter"/>
</dbReference>
<dbReference type="InterPro" id="IPR032098">
    <property type="entry name" value="Acyltransf_C"/>
</dbReference>
<dbReference type="PANTHER" id="PTHR10983:SF16">
    <property type="entry name" value="LYSOCARDIOLIPIN ACYLTRANSFERASE 1"/>
    <property type="match status" value="1"/>
</dbReference>
<dbReference type="InterPro" id="IPR002123">
    <property type="entry name" value="Plipid/glycerol_acylTrfase"/>
</dbReference>
<evidence type="ECO:0000313" key="7">
    <source>
        <dbReference type="EMBL" id="KAG7168296.1"/>
    </source>
</evidence>
<sequence length="438" mass="50129">MVQLTMDVGVEDAGGGEGVVEGGVEESTETNAPKPERPKFLNVNTEDVLDQPVGWQGWAKGIAFVVMWYGSILMGFFSLYCPALPLLFISRRIYRRTTEVVFTMWESYAVALMEVVYGVRFFVSGDVIRPQETSILLLNHRNRLDWNFFWGALAHGTSPPAHNCKIVLKSGIRKFPGLGGRHGSGSRLHREPDEGWIMQMSCFLYIRRRWEDDQRLMNNVLDYFSDIDHTFQVLLFPEGTNLTPETQKKSEEFARKAGLPSLSNLLHPRTTGFTYLVNKLRNSEQLDAVYDVTVAYPKTLPLTEIDLLKGRMPEEVHFHIKRHHASSLPQTDEGLKAWLGDVWVEKDELLRTTLKQGHFPGCTAAAPHPPLNSSYLSFLFWTPLTIGMAYLLCTWWVVQLWCFAHTVFFTVVSFATDGLQHLEVWLHRREEARLRKPQ</sequence>
<feature type="region of interest" description="Disordered" evidence="4">
    <location>
        <begin position="1"/>
        <end position="37"/>
    </location>
</feature>
<evidence type="ECO:0000256" key="3">
    <source>
        <dbReference type="ARBA" id="ARBA00023315"/>
    </source>
</evidence>
<organism evidence="7 8">
    <name type="scientific">Homarus americanus</name>
    <name type="common">American lobster</name>
    <dbReference type="NCBI Taxonomy" id="6706"/>
    <lineage>
        <taxon>Eukaryota</taxon>
        <taxon>Metazoa</taxon>
        <taxon>Ecdysozoa</taxon>
        <taxon>Arthropoda</taxon>
        <taxon>Crustacea</taxon>
        <taxon>Multicrustacea</taxon>
        <taxon>Malacostraca</taxon>
        <taxon>Eumalacostraca</taxon>
        <taxon>Eucarida</taxon>
        <taxon>Decapoda</taxon>
        <taxon>Pleocyemata</taxon>
        <taxon>Astacidea</taxon>
        <taxon>Nephropoidea</taxon>
        <taxon>Nephropidae</taxon>
        <taxon>Homarus</taxon>
    </lineage>
</organism>
<accession>A0A8J5K5U4</accession>